<evidence type="ECO:0000313" key="2">
    <source>
        <dbReference type="EMBL" id="CAE8721997.1"/>
    </source>
</evidence>
<sequence>APAVPTHASSGSRSRHTAGPPAPRCVRPSYSKVAAVVSSGCLMLGGAAALRHRRRQSVFRGQRRAVIEGDDHARAVQLWVDKVVVGLTICPFAKPAGEADRIRVVTSSSTSPEGVLDDLISEALRLPPDVIPPSGQATTTVLCCPNVEEWAQYEAFQEFYDKELAGGYSLSEQELYVVAFHPDFGGGQEGPPLQIGDVIELGVEPDGTPTRATILDVAAGFAEEGKPLAKVRVSGGEECFIELPQPCDLTERMVSMAPRPALHLLRLGDLDRAEDRGLRERNRKTVAEVGAEKMEDMIRSCG</sequence>
<evidence type="ECO:0000256" key="1">
    <source>
        <dbReference type="SAM" id="MobiDB-lite"/>
    </source>
</evidence>
<dbReference type="EMBL" id="CAJNNW010034215">
    <property type="protein sequence ID" value="CAE8721997.1"/>
    <property type="molecule type" value="Genomic_DNA"/>
</dbReference>
<name>A0A813L9J5_POLGL</name>
<comment type="caution">
    <text evidence="2">The sequence shown here is derived from an EMBL/GenBank/DDBJ whole genome shotgun (WGS) entry which is preliminary data.</text>
</comment>
<dbReference type="AlphaFoldDB" id="A0A813L9J5"/>
<dbReference type="Pfam" id="PF07209">
    <property type="entry name" value="DUF1415"/>
    <property type="match status" value="1"/>
</dbReference>
<gene>
    <name evidence="2" type="ORF">PGLA2088_LOCUS42264</name>
</gene>
<evidence type="ECO:0000313" key="3">
    <source>
        <dbReference type="Proteomes" id="UP000626109"/>
    </source>
</evidence>
<reference evidence="2" key="1">
    <citation type="submission" date="2021-02" db="EMBL/GenBank/DDBJ databases">
        <authorList>
            <person name="Dougan E. K."/>
            <person name="Rhodes N."/>
            <person name="Thang M."/>
            <person name="Chan C."/>
        </authorList>
    </citation>
    <scope>NUCLEOTIDE SEQUENCE</scope>
</reference>
<feature type="region of interest" description="Disordered" evidence="1">
    <location>
        <begin position="1"/>
        <end position="24"/>
    </location>
</feature>
<protein>
    <submittedName>
        <fullName evidence="2">Uncharacterized protein</fullName>
    </submittedName>
</protein>
<dbReference type="Proteomes" id="UP000626109">
    <property type="component" value="Unassembled WGS sequence"/>
</dbReference>
<feature type="non-terminal residue" evidence="2">
    <location>
        <position position="302"/>
    </location>
</feature>
<dbReference type="InterPro" id="IPR009858">
    <property type="entry name" value="DUF1415"/>
</dbReference>
<accession>A0A813L9J5</accession>
<organism evidence="2 3">
    <name type="scientific">Polarella glacialis</name>
    <name type="common">Dinoflagellate</name>
    <dbReference type="NCBI Taxonomy" id="89957"/>
    <lineage>
        <taxon>Eukaryota</taxon>
        <taxon>Sar</taxon>
        <taxon>Alveolata</taxon>
        <taxon>Dinophyceae</taxon>
        <taxon>Suessiales</taxon>
        <taxon>Suessiaceae</taxon>
        <taxon>Polarella</taxon>
    </lineage>
</organism>
<proteinExistence type="predicted"/>